<feature type="domain" description="OmpA-like" evidence="7">
    <location>
        <begin position="297"/>
        <end position="410"/>
    </location>
</feature>
<evidence type="ECO:0000256" key="5">
    <source>
        <dbReference type="SAM" id="Coils"/>
    </source>
</evidence>
<keyword evidence="9" id="KW-1185">Reference proteome</keyword>
<dbReference type="PROSITE" id="PS51123">
    <property type="entry name" value="OMPA_2"/>
    <property type="match status" value="1"/>
</dbReference>
<feature type="coiled-coil region" evidence="5">
    <location>
        <begin position="231"/>
        <end position="265"/>
    </location>
</feature>
<keyword evidence="2 4" id="KW-0472">Membrane</keyword>
<feature type="chain" id="PRO_5022920320" evidence="6">
    <location>
        <begin position="20"/>
        <end position="410"/>
    </location>
</feature>
<evidence type="ECO:0000313" key="9">
    <source>
        <dbReference type="Proteomes" id="UP000323720"/>
    </source>
</evidence>
<dbReference type="PRINTS" id="PR01021">
    <property type="entry name" value="OMPADOMAIN"/>
</dbReference>
<gene>
    <name evidence="8" type="ORF">ES674_04565</name>
</gene>
<dbReference type="InterPro" id="IPR036737">
    <property type="entry name" value="OmpA-like_sf"/>
</dbReference>
<reference evidence="8 9" key="1">
    <citation type="submission" date="2019-08" db="EMBL/GenBank/DDBJ databases">
        <title>Genomes of Antarctic Bizionia species.</title>
        <authorList>
            <person name="Bowman J.P."/>
        </authorList>
    </citation>
    <scope>NUCLEOTIDE SEQUENCE [LARGE SCALE GENOMIC DNA]</scope>
    <source>
        <strain evidence="8 9">ADA-4</strain>
    </source>
</reference>
<name>A0A5D0RDM2_9FLAO</name>
<dbReference type="Gene3D" id="3.30.1330.60">
    <property type="entry name" value="OmpA-like domain"/>
    <property type="match status" value="1"/>
</dbReference>
<dbReference type="Proteomes" id="UP000323720">
    <property type="component" value="Unassembled WGS sequence"/>
</dbReference>
<evidence type="ECO:0000256" key="2">
    <source>
        <dbReference type="ARBA" id="ARBA00023136"/>
    </source>
</evidence>
<dbReference type="GO" id="GO:0009279">
    <property type="term" value="C:cell outer membrane"/>
    <property type="evidence" value="ECO:0007669"/>
    <property type="project" value="UniProtKB-SubCell"/>
</dbReference>
<dbReference type="OrthoDB" id="1522982at2"/>
<proteinExistence type="predicted"/>
<evidence type="ECO:0000256" key="1">
    <source>
        <dbReference type="ARBA" id="ARBA00004442"/>
    </source>
</evidence>
<keyword evidence="6" id="KW-0732">Signal</keyword>
<evidence type="ECO:0000256" key="4">
    <source>
        <dbReference type="PROSITE-ProRule" id="PRU00473"/>
    </source>
</evidence>
<protein>
    <submittedName>
        <fullName evidence="8">OmpA family protein</fullName>
    </submittedName>
</protein>
<dbReference type="InterPro" id="IPR006665">
    <property type="entry name" value="OmpA-like"/>
</dbReference>
<evidence type="ECO:0000256" key="6">
    <source>
        <dbReference type="SAM" id="SignalP"/>
    </source>
</evidence>
<dbReference type="RefSeq" id="WP_148402792.1">
    <property type="nucleotide sequence ID" value="NZ_VSKK01000001.1"/>
</dbReference>
<dbReference type="InterPro" id="IPR050330">
    <property type="entry name" value="Bact_OuterMem_StrucFunc"/>
</dbReference>
<accession>A0A5D0RDM2</accession>
<comment type="subcellular location">
    <subcellularLocation>
        <location evidence="1">Cell outer membrane</location>
    </subcellularLocation>
</comment>
<evidence type="ECO:0000259" key="7">
    <source>
        <dbReference type="PROSITE" id="PS51123"/>
    </source>
</evidence>
<feature type="signal peptide" evidence="6">
    <location>
        <begin position="1"/>
        <end position="19"/>
    </location>
</feature>
<dbReference type="PANTHER" id="PTHR30329">
    <property type="entry name" value="STATOR ELEMENT OF FLAGELLAR MOTOR COMPLEX"/>
    <property type="match status" value="1"/>
</dbReference>
<evidence type="ECO:0000256" key="3">
    <source>
        <dbReference type="ARBA" id="ARBA00023237"/>
    </source>
</evidence>
<evidence type="ECO:0000313" key="8">
    <source>
        <dbReference type="EMBL" id="TYB79056.1"/>
    </source>
</evidence>
<keyword evidence="3" id="KW-0998">Cell outer membrane</keyword>
<dbReference type="AlphaFoldDB" id="A0A5D0RDM2"/>
<organism evidence="8 9">
    <name type="scientific">Bizionia myxarmorum</name>
    <dbReference type="NCBI Taxonomy" id="291186"/>
    <lineage>
        <taxon>Bacteria</taxon>
        <taxon>Pseudomonadati</taxon>
        <taxon>Bacteroidota</taxon>
        <taxon>Flavobacteriia</taxon>
        <taxon>Flavobacteriales</taxon>
        <taxon>Flavobacteriaceae</taxon>
        <taxon>Bizionia</taxon>
    </lineage>
</organism>
<keyword evidence="5" id="KW-0175">Coiled coil</keyword>
<dbReference type="SUPFAM" id="SSF103088">
    <property type="entry name" value="OmpA-like"/>
    <property type="match status" value="1"/>
</dbReference>
<dbReference type="Pfam" id="PF00691">
    <property type="entry name" value="OmpA"/>
    <property type="match status" value="1"/>
</dbReference>
<sequence>MKRITLLSLSLLFTTAIIAQENYNRWSVEAGANMTRAFKGYSNSSYNNAMAESIGGEFTARYMINNKFGFQVGGFFGELNTTSRSLPFKTEYYGGQIEAVANLGNLLGFREWTQRLNVLAHAGGGISILNPVSDPNEMPMPFYGNGSADHTPTLVAGLTPQLRLSDRVSLFGDVSFHANWKQDYAWDTNSKIGGRFIESGLATVSAGIQVYLGKNKKHADWVDTNVYQEDLVALDSRIMVVESQIKDLQDELIETQTTIAESQTTNFVDKNNNGIDDAIENYVDTRMADNATAAATAKSLLNNGYVNVYFKFNSAEPETYSLESINYLVKYMQNNPSSTAELIGYSDEIGNAAYNKALSEKRAKKVYDVIVATGISADRLSYEGGGVDDSVDKASPNARQLVRRVTFKLK</sequence>
<dbReference type="PANTHER" id="PTHR30329:SF21">
    <property type="entry name" value="LIPOPROTEIN YIAD-RELATED"/>
    <property type="match status" value="1"/>
</dbReference>
<comment type="caution">
    <text evidence="8">The sequence shown here is derived from an EMBL/GenBank/DDBJ whole genome shotgun (WGS) entry which is preliminary data.</text>
</comment>
<dbReference type="CDD" id="cd07185">
    <property type="entry name" value="OmpA_C-like"/>
    <property type="match status" value="1"/>
</dbReference>
<dbReference type="EMBL" id="VSKK01000001">
    <property type="protein sequence ID" value="TYB79056.1"/>
    <property type="molecule type" value="Genomic_DNA"/>
</dbReference>
<dbReference type="InterPro" id="IPR006664">
    <property type="entry name" value="OMP_bac"/>
</dbReference>